<protein>
    <submittedName>
        <fullName evidence="3">Amidohydrolase</fullName>
    </submittedName>
</protein>
<dbReference type="HOGENOM" id="CLU_023257_1_0_10"/>
<name>G8R5K0_OWEHD</name>
<keyword evidence="2" id="KW-0479">Metal-binding</keyword>
<dbReference type="KEGG" id="oho:Oweho_2302"/>
<dbReference type="GO" id="GO:0046872">
    <property type="term" value="F:metal ion binding"/>
    <property type="evidence" value="ECO:0007669"/>
    <property type="project" value="UniProtKB-KW"/>
</dbReference>
<feature type="binding site" evidence="2">
    <location>
        <position position="348"/>
    </location>
    <ligand>
        <name>Mn(2+)</name>
        <dbReference type="ChEBI" id="CHEBI:29035"/>
        <label>2</label>
    </ligand>
</feature>
<keyword evidence="2" id="KW-0464">Manganese</keyword>
<dbReference type="InterPro" id="IPR002933">
    <property type="entry name" value="Peptidase_M20"/>
</dbReference>
<dbReference type="InterPro" id="IPR036264">
    <property type="entry name" value="Bact_exopeptidase_dim_dom"/>
</dbReference>
<sequence>MTAEDLKQIRRHLHKHPEVSTEEVETQRYVKKHLEKLNHDGLQEVGKTGLVLFFKGKVVGKKILLRGDMDALPIQEINDFEYKSVNEGVSHKCGHDGHTTILLGVANHLSENRPEKGEVCLVFQPAEENGKGAKAILEDPNFSFDADKAYALHNLPGYPLHKVVCRKSSFTAAAKSVIFKLNGKTSHAAEPEKGINPGLAISEILQLSESLSEKDINKDDFRLITMVHVEMGEKAYGISAGYGEVHFTLRTWRNDVMQMLDKNLVEAVEHICAKQNLRLDKEYLEIFHANDNDEGAYEIIKQAAANNSLSFENRETPFKWGEDFGLFTEKYKGAMFGIGSGENCPALHNPDYDYPDEITETGIKMFTEILALSQQEV</sequence>
<dbReference type="Gene3D" id="3.40.630.10">
    <property type="entry name" value="Zn peptidases"/>
    <property type="match status" value="1"/>
</dbReference>
<evidence type="ECO:0000313" key="3">
    <source>
        <dbReference type="EMBL" id="AEV33274.1"/>
    </source>
</evidence>
<dbReference type="PATRIC" id="fig|926562.3.peg.2319"/>
<dbReference type="RefSeq" id="WP_014202623.1">
    <property type="nucleotide sequence ID" value="NC_016599.1"/>
</dbReference>
<dbReference type="OrthoDB" id="9776731at2"/>
<dbReference type="eggNOG" id="COG1473">
    <property type="taxonomic scope" value="Bacteria"/>
</dbReference>
<dbReference type="Proteomes" id="UP000005631">
    <property type="component" value="Chromosome"/>
</dbReference>
<evidence type="ECO:0000256" key="2">
    <source>
        <dbReference type="PIRSR" id="PIRSR005962-1"/>
    </source>
</evidence>
<reference evidence="3 4" key="1">
    <citation type="journal article" date="2012" name="Stand. Genomic Sci.">
        <title>Genome sequence of the orange-pigmented seawater bacterium Owenweeksia hongkongensis type strain (UST20020801(T)).</title>
        <authorList>
            <person name="Riedel T."/>
            <person name="Held B."/>
            <person name="Nolan M."/>
            <person name="Lucas S."/>
            <person name="Lapidus A."/>
            <person name="Tice H."/>
            <person name="Del Rio T.G."/>
            <person name="Cheng J.F."/>
            <person name="Han C."/>
            <person name="Tapia R."/>
            <person name="Goodwin L.A."/>
            <person name="Pitluck S."/>
            <person name="Liolios K."/>
            <person name="Mavromatis K."/>
            <person name="Pagani I."/>
            <person name="Ivanova N."/>
            <person name="Mikhailova N."/>
            <person name="Pati A."/>
            <person name="Chen A."/>
            <person name="Palaniappan K."/>
            <person name="Rohde M."/>
            <person name="Tindall B.J."/>
            <person name="Detter J.C."/>
            <person name="Goker M."/>
            <person name="Woyke T."/>
            <person name="Bristow J."/>
            <person name="Eisen J.A."/>
            <person name="Markowitz V."/>
            <person name="Hugenholtz P."/>
            <person name="Klenk H.P."/>
            <person name="Kyrpides N.C."/>
        </authorList>
    </citation>
    <scope>NUCLEOTIDE SEQUENCE</scope>
    <source>
        <strain evidence="4">DSM 17368 / JCM 12287 / NRRL B-23963</strain>
    </source>
</reference>
<dbReference type="Pfam" id="PF01546">
    <property type="entry name" value="Peptidase_M20"/>
    <property type="match status" value="1"/>
</dbReference>
<comment type="cofactor">
    <cofactor evidence="2">
        <name>Mn(2+)</name>
        <dbReference type="ChEBI" id="CHEBI:29035"/>
    </cofactor>
    <text evidence="2">The Mn(2+) ion enhances activity.</text>
</comment>
<gene>
    <name evidence="3" type="ordered locus">Oweho_2302</name>
</gene>
<feature type="binding site" evidence="2">
    <location>
        <position position="93"/>
    </location>
    <ligand>
        <name>Mn(2+)</name>
        <dbReference type="ChEBI" id="CHEBI:29035"/>
        <label>2</label>
    </ligand>
</feature>
<dbReference type="EMBL" id="CP003156">
    <property type="protein sequence ID" value="AEV33274.1"/>
    <property type="molecule type" value="Genomic_DNA"/>
</dbReference>
<dbReference type="NCBIfam" id="TIGR01891">
    <property type="entry name" value="amidohydrolases"/>
    <property type="match status" value="1"/>
</dbReference>
<feature type="binding site" evidence="2">
    <location>
        <position position="128"/>
    </location>
    <ligand>
        <name>Mn(2+)</name>
        <dbReference type="ChEBI" id="CHEBI:29035"/>
        <label>2</label>
    </ligand>
</feature>
<organism evidence="3 4">
    <name type="scientific">Owenweeksia hongkongensis (strain DSM 17368 / CIP 108786 / JCM 12287 / NRRL B-23963 / UST20020801)</name>
    <dbReference type="NCBI Taxonomy" id="926562"/>
    <lineage>
        <taxon>Bacteria</taxon>
        <taxon>Pseudomonadati</taxon>
        <taxon>Bacteroidota</taxon>
        <taxon>Flavobacteriia</taxon>
        <taxon>Flavobacteriales</taxon>
        <taxon>Owenweeksiaceae</taxon>
        <taxon>Owenweeksia</taxon>
    </lineage>
</organism>
<dbReference type="STRING" id="926562.Oweho_2302"/>
<dbReference type="PIRSF" id="PIRSF005962">
    <property type="entry name" value="Pept_M20D_amidohydro"/>
    <property type="match status" value="1"/>
</dbReference>
<dbReference type="GO" id="GO:0016787">
    <property type="term" value="F:hydrolase activity"/>
    <property type="evidence" value="ECO:0007669"/>
    <property type="project" value="UniProtKB-KW"/>
</dbReference>
<feature type="binding site" evidence="2">
    <location>
        <position position="95"/>
    </location>
    <ligand>
        <name>Mn(2+)</name>
        <dbReference type="ChEBI" id="CHEBI:29035"/>
        <label>2</label>
    </ligand>
</feature>
<dbReference type="Gene3D" id="3.30.70.360">
    <property type="match status" value="1"/>
</dbReference>
<dbReference type="AlphaFoldDB" id="G8R5K0"/>
<accession>G8R5K0</accession>
<keyword evidence="4" id="KW-1185">Reference proteome</keyword>
<feature type="binding site" evidence="2">
    <location>
        <position position="153"/>
    </location>
    <ligand>
        <name>Mn(2+)</name>
        <dbReference type="ChEBI" id="CHEBI:29035"/>
        <label>2</label>
    </ligand>
</feature>
<dbReference type="SUPFAM" id="SSF53187">
    <property type="entry name" value="Zn-dependent exopeptidases"/>
    <property type="match status" value="1"/>
</dbReference>
<evidence type="ECO:0000256" key="1">
    <source>
        <dbReference type="ARBA" id="ARBA00022801"/>
    </source>
</evidence>
<dbReference type="SUPFAM" id="SSF55031">
    <property type="entry name" value="Bacterial exopeptidase dimerisation domain"/>
    <property type="match status" value="1"/>
</dbReference>
<keyword evidence="1 3" id="KW-0378">Hydrolase</keyword>
<dbReference type="PANTHER" id="PTHR11014:SF169">
    <property type="entry name" value="CLAN MH, FAMILY M20, PEPTIDASE T-LIKE METALLOPEPTIDASE"/>
    <property type="match status" value="1"/>
</dbReference>
<dbReference type="InterPro" id="IPR017439">
    <property type="entry name" value="Amidohydrolase"/>
</dbReference>
<proteinExistence type="predicted"/>
<evidence type="ECO:0000313" key="4">
    <source>
        <dbReference type="Proteomes" id="UP000005631"/>
    </source>
</evidence>
<dbReference type="PANTHER" id="PTHR11014">
    <property type="entry name" value="PEPTIDASE M20 FAMILY MEMBER"/>
    <property type="match status" value="1"/>
</dbReference>